<dbReference type="EMBL" id="CADCTR010002377">
    <property type="protein sequence ID" value="CAA9349530.1"/>
    <property type="molecule type" value="Genomic_DNA"/>
</dbReference>
<dbReference type="AlphaFoldDB" id="A0A6J4M4N3"/>
<protein>
    <recommendedName>
        <fullName evidence="3">Outer membrane protein beta-barrel domain-containing protein</fullName>
    </recommendedName>
</protein>
<proteinExistence type="predicted"/>
<feature type="chain" id="PRO_5026957861" description="Outer membrane protein beta-barrel domain-containing protein" evidence="1">
    <location>
        <begin position="22"/>
        <end position="212"/>
    </location>
</feature>
<evidence type="ECO:0008006" key="3">
    <source>
        <dbReference type="Google" id="ProtNLM"/>
    </source>
</evidence>
<organism evidence="2">
    <name type="scientific">uncultured Chloroflexia bacterium</name>
    <dbReference type="NCBI Taxonomy" id="1672391"/>
    <lineage>
        <taxon>Bacteria</taxon>
        <taxon>Bacillati</taxon>
        <taxon>Chloroflexota</taxon>
        <taxon>Chloroflexia</taxon>
        <taxon>environmental samples</taxon>
    </lineage>
</organism>
<feature type="signal peptide" evidence="1">
    <location>
        <begin position="1"/>
        <end position="21"/>
    </location>
</feature>
<evidence type="ECO:0000313" key="2">
    <source>
        <dbReference type="EMBL" id="CAA9349530.1"/>
    </source>
</evidence>
<evidence type="ECO:0000256" key="1">
    <source>
        <dbReference type="SAM" id="SignalP"/>
    </source>
</evidence>
<reference evidence="2" key="1">
    <citation type="submission" date="2020-02" db="EMBL/GenBank/DDBJ databases">
        <authorList>
            <person name="Meier V. D."/>
        </authorList>
    </citation>
    <scope>NUCLEOTIDE SEQUENCE</scope>
    <source>
        <strain evidence="2">AVDCRST_MAG93</strain>
    </source>
</reference>
<keyword evidence="1" id="KW-0732">Signal</keyword>
<accession>A0A6J4M4N3</accession>
<gene>
    <name evidence="2" type="ORF">AVDCRST_MAG93-7045</name>
</gene>
<sequence>MRKSTPSLAVLLACLCLTSCAPVILGRTPQPAPPGQFTLSLNVGYPFIPSYPNDLWNGPAQVPLAQPFNIFLARGLDNNTELSGTFSFSLSPTLRLGGKTLLVGGVVPLAVDYGVSFFPLTITNVGVDAGLLFSYPRPGVEPYGALRGFVDSLTYERRLAGALTVGADIQVSRGTFFVELTASTTAFDNAENYSLPLPTFGFSIVPALGYRF</sequence>
<name>A0A6J4M4N3_9CHLR</name>